<comment type="similarity">
    <text evidence="10">Belongs to the CNOT1 family.</text>
</comment>
<organism evidence="21 22">
    <name type="scientific">Lasius platythorax</name>
    <dbReference type="NCBI Taxonomy" id="488582"/>
    <lineage>
        <taxon>Eukaryota</taxon>
        <taxon>Metazoa</taxon>
        <taxon>Ecdysozoa</taxon>
        <taxon>Arthropoda</taxon>
        <taxon>Hexapoda</taxon>
        <taxon>Insecta</taxon>
        <taxon>Pterygota</taxon>
        <taxon>Neoptera</taxon>
        <taxon>Endopterygota</taxon>
        <taxon>Hymenoptera</taxon>
        <taxon>Apocrita</taxon>
        <taxon>Aculeata</taxon>
        <taxon>Formicoidea</taxon>
        <taxon>Formicidae</taxon>
        <taxon>Formicinae</taxon>
        <taxon>Lasius</taxon>
        <taxon>Lasius</taxon>
    </lineage>
</organism>
<accession>A0AAV2NJR9</accession>
<dbReference type="Pfam" id="PF12842">
    <property type="entry name" value="DUF3819"/>
    <property type="match status" value="1"/>
</dbReference>
<dbReference type="FunFam" id="1.25.40.840:FF:000001">
    <property type="entry name" value="Ccr4-not transcription complex subunit 1 isoform"/>
    <property type="match status" value="1"/>
</dbReference>
<dbReference type="InterPro" id="IPR007196">
    <property type="entry name" value="CCR4-Not_Not1_C"/>
</dbReference>
<evidence type="ECO:0000256" key="13">
    <source>
        <dbReference type="SAM" id="MobiDB-lite"/>
    </source>
</evidence>
<dbReference type="InterPro" id="IPR032194">
    <property type="entry name" value="CNOT1_HEAT"/>
</dbReference>
<evidence type="ECO:0000259" key="15">
    <source>
        <dbReference type="Pfam" id="PF12842"/>
    </source>
</evidence>
<keyword evidence="8" id="KW-0804">Transcription</keyword>
<dbReference type="GO" id="GO:0031047">
    <property type="term" value="P:regulatory ncRNA-mediated gene silencing"/>
    <property type="evidence" value="ECO:0007669"/>
    <property type="project" value="UniProtKB-KW"/>
</dbReference>
<evidence type="ECO:0000256" key="4">
    <source>
        <dbReference type="ARBA" id="ARBA00022491"/>
    </source>
</evidence>
<evidence type="ECO:0000259" key="19">
    <source>
        <dbReference type="Pfam" id="PF22940"/>
    </source>
</evidence>
<dbReference type="InterPro" id="IPR055454">
    <property type="entry name" value="CNOT1-like_NOT1_connector"/>
</dbReference>
<evidence type="ECO:0000313" key="22">
    <source>
        <dbReference type="Proteomes" id="UP001497644"/>
    </source>
</evidence>
<dbReference type="GO" id="GO:0030015">
    <property type="term" value="C:CCR4-NOT core complex"/>
    <property type="evidence" value="ECO:0007669"/>
    <property type="project" value="InterPro"/>
</dbReference>
<evidence type="ECO:0000256" key="12">
    <source>
        <dbReference type="ARBA" id="ARBA00071432"/>
    </source>
</evidence>
<evidence type="ECO:0000256" key="6">
    <source>
        <dbReference type="ARBA" id="ARBA00023015"/>
    </source>
</evidence>
<dbReference type="GO" id="GO:0060090">
    <property type="term" value="F:molecular adaptor activity"/>
    <property type="evidence" value="ECO:0007669"/>
    <property type="project" value="TreeGrafter"/>
</dbReference>
<protein>
    <recommendedName>
        <fullName evidence="12">CCR4-NOT transcription complex subunit 1</fullName>
    </recommendedName>
    <alternativeName>
        <fullName evidence="11">CCR4-associated factor 1</fullName>
    </alternativeName>
</protein>
<dbReference type="Pfam" id="PF16418">
    <property type="entry name" value="CNOT1_HEAT"/>
    <property type="match status" value="1"/>
</dbReference>
<dbReference type="FunFam" id="1.25.40.800:FF:000001">
    <property type="entry name" value="CCR4-NOT transcription complex subunit 1"/>
    <property type="match status" value="1"/>
</dbReference>
<feature type="domain" description="CCR4-NOT transcription complex subunit 1 HEAT repeat" evidence="18">
    <location>
        <begin position="505"/>
        <end position="659"/>
    </location>
</feature>
<dbReference type="Pfam" id="PF16417">
    <property type="entry name" value="CNOT1_TTP_bind"/>
    <property type="match status" value="1"/>
</dbReference>
<evidence type="ECO:0000256" key="8">
    <source>
        <dbReference type="ARBA" id="ARBA00023163"/>
    </source>
</evidence>
<dbReference type="InterPro" id="IPR032191">
    <property type="entry name" value="CNOT1_CAF1_bind"/>
</dbReference>
<proteinExistence type="inferred from homology"/>
<keyword evidence="5" id="KW-0810">Translation regulation</keyword>
<evidence type="ECO:0000256" key="5">
    <source>
        <dbReference type="ARBA" id="ARBA00022845"/>
    </source>
</evidence>
<dbReference type="CDD" id="cd20710">
    <property type="entry name" value="NOT1_connector"/>
    <property type="match status" value="1"/>
</dbReference>
<dbReference type="Pfam" id="PF23590">
    <property type="entry name" value="NOT1_connector"/>
    <property type="match status" value="1"/>
</dbReference>
<dbReference type="InterPro" id="IPR032193">
    <property type="entry name" value="CNOT1_TTP_bind"/>
</dbReference>
<gene>
    <name evidence="21" type="ORF">LPLAT_LOCUS5800</name>
</gene>
<dbReference type="InterPro" id="IPR040398">
    <property type="entry name" value="Not1"/>
</dbReference>
<feature type="domain" description="CCR4-NOT transcription complex subunit 1-like NOT1 connector" evidence="20">
    <location>
        <begin position="1633"/>
        <end position="1831"/>
    </location>
</feature>
<evidence type="ECO:0000256" key="2">
    <source>
        <dbReference type="ARBA" id="ARBA00004496"/>
    </source>
</evidence>
<feature type="region of interest" description="Disordered" evidence="13">
    <location>
        <begin position="1302"/>
        <end position="1321"/>
    </location>
</feature>
<dbReference type="InterPro" id="IPR024557">
    <property type="entry name" value="CNOT1_dom_4"/>
</dbReference>
<keyword evidence="4" id="KW-0678">Repressor</keyword>
<feature type="region of interest" description="Disordered" evidence="13">
    <location>
        <begin position="1027"/>
        <end position="1050"/>
    </location>
</feature>
<evidence type="ECO:0000259" key="20">
    <source>
        <dbReference type="Pfam" id="PF23590"/>
    </source>
</evidence>
<evidence type="ECO:0000256" key="11">
    <source>
        <dbReference type="ARBA" id="ARBA00032531"/>
    </source>
</evidence>
<dbReference type="Gene3D" id="1.25.40.840">
    <property type="entry name" value="CCR4-NOT transcription complex subunit 1 TTP binding domain"/>
    <property type="match status" value="1"/>
</dbReference>
<feature type="compositionally biased region" description="Polar residues" evidence="13">
    <location>
        <begin position="1331"/>
        <end position="1347"/>
    </location>
</feature>
<dbReference type="Pfam" id="PF04054">
    <property type="entry name" value="Not1"/>
    <property type="match status" value="1"/>
</dbReference>
<feature type="domain" description="CCR4-NOT transcription complex subunit 1 N-terminal" evidence="19">
    <location>
        <begin position="27"/>
        <end position="229"/>
    </location>
</feature>
<feature type="domain" description="CCR4-NOT transcription complex subunit 1 TTP binding" evidence="17">
    <location>
        <begin position="814"/>
        <end position="996"/>
    </location>
</feature>
<evidence type="ECO:0000256" key="1">
    <source>
        <dbReference type="ARBA" id="ARBA00004123"/>
    </source>
</evidence>
<dbReference type="PANTHER" id="PTHR13162:SF8">
    <property type="entry name" value="CCR4-NOT TRANSCRIPTION COMPLEX SUBUNIT 1"/>
    <property type="match status" value="1"/>
</dbReference>
<dbReference type="InterPro" id="IPR055104">
    <property type="entry name" value="CNOT1_1st"/>
</dbReference>
<dbReference type="Pfam" id="PF22940">
    <property type="entry name" value="CNOT1_1st"/>
    <property type="match status" value="1"/>
</dbReference>
<feature type="region of interest" description="Disordered" evidence="13">
    <location>
        <begin position="1331"/>
        <end position="1354"/>
    </location>
</feature>
<feature type="domain" description="CCR4-NOT transcription complex subunit 1 CAF1-binding" evidence="16">
    <location>
        <begin position="1072"/>
        <end position="1294"/>
    </location>
</feature>
<name>A0AAV2NJR9_9HYME</name>
<dbReference type="Gene3D" id="1.25.40.180">
    <property type="match status" value="1"/>
</dbReference>
<dbReference type="Gene3D" id="1.25.40.800">
    <property type="match status" value="1"/>
</dbReference>
<evidence type="ECO:0000259" key="16">
    <source>
        <dbReference type="Pfam" id="PF16415"/>
    </source>
</evidence>
<dbReference type="GO" id="GO:0005634">
    <property type="term" value="C:nucleus"/>
    <property type="evidence" value="ECO:0007669"/>
    <property type="project" value="UniProtKB-SubCell"/>
</dbReference>
<dbReference type="PANTHER" id="PTHR13162">
    <property type="entry name" value="CCR4-NOT TRANSCRIPTION COMPLEX"/>
    <property type="match status" value="1"/>
</dbReference>
<evidence type="ECO:0000313" key="21">
    <source>
        <dbReference type="EMBL" id="CAL1679649.1"/>
    </source>
</evidence>
<evidence type="ECO:0000256" key="9">
    <source>
        <dbReference type="ARBA" id="ARBA00023242"/>
    </source>
</evidence>
<keyword evidence="9" id="KW-0539">Nucleus</keyword>
<evidence type="ECO:0000259" key="17">
    <source>
        <dbReference type="Pfam" id="PF16417"/>
    </source>
</evidence>
<feature type="domain" description="CCR4-Not complex component Not1 C-terminal" evidence="14">
    <location>
        <begin position="2032"/>
        <end position="2387"/>
    </location>
</feature>
<dbReference type="GO" id="GO:0000932">
    <property type="term" value="C:P-body"/>
    <property type="evidence" value="ECO:0007669"/>
    <property type="project" value="TreeGrafter"/>
</dbReference>
<dbReference type="Gene3D" id="1.25.40.790">
    <property type="match status" value="1"/>
</dbReference>
<keyword evidence="7" id="KW-0943">RNA-mediated gene silencing</keyword>
<dbReference type="EMBL" id="OZ034825">
    <property type="protein sequence ID" value="CAL1679649.1"/>
    <property type="molecule type" value="Genomic_DNA"/>
</dbReference>
<evidence type="ECO:0000259" key="18">
    <source>
        <dbReference type="Pfam" id="PF16418"/>
    </source>
</evidence>
<dbReference type="InterPro" id="IPR038535">
    <property type="entry name" value="CNOT1_TTP_bind_sf"/>
</dbReference>
<keyword evidence="22" id="KW-1185">Reference proteome</keyword>
<dbReference type="Proteomes" id="UP001497644">
    <property type="component" value="Chromosome 2"/>
</dbReference>
<evidence type="ECO:0000256" key="10">
    <source>
        <dbReference type="ARBA" id="ARBA00025717"/>
    </source>
</evidence>
<feature type="domain" description="CCR4-NOT transcription complex subunit 1" evidence="15">
    <location>
        <begin position="1387"/>
        <end position="1533"/>
    </location>
</feature>
<dbReference type="GO" id="GO:0017148">
    <property type="term" value="P:negative regulation of translation"/>
    <property type="evidence" value="ECO:0007669"/>
    <property type="project" value="InterPro"/>
</dbReference>
<reference evidence="21" key="1">
    <citation type="submission" date="2024-04" db="EMBL/GenBank/DDBJ databases">
        <authorList>
            <consortium name="Molecular Ecology Group"/>
        </authorList>
    </citation>
    <scope>NUCLEOTIDE SEQUENCE</scope>
</reference>
<comment type="subcellular location">
    <subcellularLocation>
        <location evidence="2">Cytoplasm</location>
    </subcellularLocation>
    <subcellularLocation>
        <location evidence="1">Nucleus</location>
    </subcellularLocation>
</comment>
<evidence type="ECO:0000256" key="7">
    <source>
        <dbReference type="ARBA" id="ARBA00023158"/>
    </source>
</evidence>
<feature type="compositionally biased region" description="Low complexity" evidence="13">
    <location>
        <begin position="1027"/>
        <end position="1043"/>
    </location>
</feature>
<dbReference type="Pfam" id="PF16415">
    <property type="entry name" value="CNOT1_CAF1_bind"/>
    <property type="match status" value="1"/>
</dbReference>
<evidence type="ECO:0000256" key="3">
    <source>
        <dbReference type="ARBA" id="ARBA00022490"/>
    </source>
</evidence>
<sequence length="2405" mass="270060">MNLDSLSFTLSQISYLVANLSKKNYEDSCQEISVLVQWHGLEADRHFLRCLISCVDFSKGELSESSAKDYYQAKLLKQECNSLLSKPSFISNLCFAIDNPLHHQKTLNPSPKFFVNLKKTLGLTLVQEVAFAIALQHSENTEIRSLALEHTQKQLPELIKNYINSETSNKHHEGGLHDSLPEVLQLILGQVFHTSNPYNLPVEAKEKFLQNLRRDFPRELVPVVLAPFLYPGDGETPQFKIEFNMAVNQMDNNTLVELIMELGYSFTSSVDECRSALAGLGAREISPACVARVLAHMARSCSNLDDAGGLQSFWGNSAASQENKEKPSDSTIPTTWNVEVFIQTLKDIQSTLSWNDAIVKLDHAEFIIKDRQGLSLLITGLKLGLQHQGYPPDMFPVELFYRHWDNVEGQFSLIQQILKCPDIFSFADYPYHSVTVDVLKAAPESDSKEGQTWRSLNIVELLLHMAERGLYNSVQEIFKWPVQHCPDVLVLALLQINPPLTLLRQELFTTLLPIFLGNHPNSAVILHHAWHANNAKIKTIIMHAMADWYTRGDHDQTRLSRILDVAQDLKALSALLNSQSFPFVIDLACLASRREYLKLEKWLTDKIRDHGEVFVAACVKFLQRRCPQVMGPGIKEDPTVPKASQLPQETLTTILACLQVCAGSVSQELSELIMTMVQNCSLMLSKSTMNRPPPPGVLRHRGLEPFNPATLGSQLFSSKQVDPLGNLSSSLATMGLGTGLGPPSSSAFNLPGALGPLVSAPGSPSRLMGPSPSPFPMLPLSSQLHSGPVGTQGPSVLPGGTIGGLSRLGPPTGIEKARIPETSNLFPDMGQNVSKEVEDEANSYFQRIYNHPPHPTLSIDEVLDMLKKFQDSGIRREREVFNCMLRNLFEEYRFFPQYPEKELQITAQLFGGIIERGLVNSYMTLGLALRFVLDALKKPEGSKMYYFGITALDRFKSRLKDYQTYCEHVRTIPHFNEFPPHLIEYIEYGLQGQEPPSRPQGPVLPKTLAAMLAPVTTPYKTMTTTTITTSTTQAKPSTTPTTSLSARPSMPSVANATNIDTLLVATDKEEKITSPPEALQDKTAFIFNNLSQLNLQQKCDEIREIVTEEYWPWMAQYLVMKRASIELNFHALYSNFLDCIKLPEVNKMVTRETFRNIKVLLRSDKGIANFSDRSLLKNLGHWLGMLTLGRNKPILQIDIDLKSLLVEAYHKGQQELLYVVPFVAKVLESCAKSRVFRPPNPWTMAIMNVLAELHQEPDLKLNLKFEIEVLCKNLSIDVGELKPVIYLKDPEKLRNLEYQLSHPNKKSEPTSNQQQPQGPIEELVGSTTSGVVINPQSAPPANTTPSLPTGGAPEPRFNYMDISVTGIANISQHITINSQLPLFQTNPHLKQFVRPSVERAIQEWIHPVVDRSIKIALTTSEQIVRKDFALDPEELRIRTAGRNMVRNLTAGMAMITCRDQILASISTNLKQALHAALLNSPQQKELAEQAANVVAADNMELACAFVQKTAIEKAIPEMDKRLLSEMELRKIARQEGRRYCDPLAKYQAERMPEQIRLKVGGVTPQQMAVYEEFARNIPGFLPLSDRDTQALFMPKPINETPVTAFTPNSAVAVATVQQVAAYAAAVSNDEVGAMLEKLAAEAEVLLAAMGPAAPPPQHAALHSLLESIILTRRSRDAGAAMALLKKAVEGLLDGPIISSGVIESESLIQRYRELHLRILKCLQDPRAYGMQWTNKHVTRCLTECREEFRYNFEAVDYLIRSHLISLPQYDVALAQAMEAGNAMATAFAMQLVQLYLIDERQATHVTETDLFHTIEILARMAHHRTPPEGILLFRLTSLVDSLRANHDSGVLVDRAPAGPTAHIHSGILQVRARDFDDPPGLMEKTEYLLREWVQMHHNPQHARDPTKAFSIFVHQMNIHGILKTDDLITRFFKLSTQMCVDLCYRALSETATAPSIMRAKCFHSLDAFVRLVALLVKHSGDATNTHTKINLLNKVLGIVAGVLLQDHEIRGTDFQQLPYHRIFIMLFLELCAPEPVLEAVNFQVLTAFCHTLHILRPAKASGFCYAWLELVSHRVFIGRMLAITPQQKCWGMYAQLLIDLFKYLAPYLRNAELAKPVTSLYKGTLRVLLVLLHDFPEFLCDYHYGFCDVIPPNCIQMRNLILSAFPRNMRLPDPFTPNLKVDMLQEIAHAPRVLTNFASTIQPLTFKKELDSYLKARAPVTFLSELRSNLQVSQEAGVRYNIQLMNALVLYVGTQAITFIRSKGHAPNMSTIAHSAHMDIFQNLAVDLDTEGRYLFLNAIANQLRYPNSHTHYFSCTLLYLFAEANTEAIQEQITRVLLERLIVNRPHPWGLLITFIELIKNPTYKFWSHEFVHCAPEIEKLFESVARSCMVQKQVPTTETEIPE</sequence>
<evidence type="ECO:0000259" key="14">
    <source>
        <dbReference type="Pfam" id="PF04054"/>
    </source>
</evidence>
<dbReference type="FunFam" id="1.25.40.180:FF:000005">
    <property type="entry name" value="Ccr4-not transcription complex subunit 1 isoform"/>
    <property type="match status" value="1"/>
</dbReference>
<keyword evidence="6" id="KW-0805">Transcription regulation</keyword>
<dbReference type="FunFam" id="1.25.40.790:FF:000001">
    <property type="entry name" value="Ccr4-not transcription complex subunit 1 isoform"/>
    <property type="match status" value="1"/>
</dbReference>
<dbReference type="GO" id="GO:0000288">
    <property type="term" value="P:nuclear-transcribed mRNA catabolic process, deadenylation-dependent decay"/>
    <property type="evidence" value="ECO:0007669"/>
    <property type="project" value="TreeGrafter"/>
</dbReference>
<keyword evidence="3" id="KW-0963">Cytoplasm</keyword>